<dbReference type="EMBL" id="BMAU01021371">
    <property type="protein sequence ID" value="GFY25674.1"/>
    <property type="molecule type" value="Genomic_DNA"/>
</dbReference>
<accession>A0A8X6W053</accession>
<evidence type="ECO:0000256" key="1">
    <source>
        <dbReference type="SAM" id="MobiDB-lite"/>
    </source>
</evidence>
<sequence>MFGEKTQNSNEFFNSTLWTCCPKTSGSSKGIASDSARIKEPEMKSSSTLDARRALRMRTMHEHFFIIEDVTYEAGAF</sequence>
<name>A0A8X6W053_TRICX</name>
<proteinExistence type="predicted"/>
<reference evidence="2" key="1">
    <citation type="submission" date="2020-08" db="EMBL/GenBank/DDBJ databases">
        <title>Multicomponent nature underlies the extraordinary mechanical properties of spider dragline silk.</title>
        <authorList>
            <person name="Kono N."/>
            <person name="Nakamura H."/>
            <person name="Mori M."/>
            <person name="Yoshida Y."/>
            <person name="Ohtoshi R."/>
            <person name="Malay A.D."/>
            <person name="Moran D.A.P."/>
            <person name="Tomita M."/>
            <person name="Numata K."/>
            <person name="Arakawa K."/>
        </authorList>
    </citation>
    <scope>NUCLEOTIDE SEQUENCE</scope>
</reference>
<evidence type="ECO:0000313" key="3">
    <source>
        <dbReference type="Proteomes" id="UP000887159"/>
    </source>
</evidence>
<dbReference type="Proteomes" id="UP000887159">
    <property type="component" value="Unassembled WGS sequence"/>
</dbReference>
<evidence type="ECO:0000313" key="2">
    <source>
        <dbReference type="EMBL" id="GFY25674.1"/>
    </source>
</evidence>
<keyword evidence="3" id="KW-1185">Reference proteome</keyword>
<feature type="region of interest" description="Disordered" evidence="1">
    <location>
        <begin position="23"/>
        <end position="47"/>
    </location>
</feature>
<organism evidence="2 3">
    <name type="scientific">Trichonephila clavipes</name>
    <name type="common">Golden silk orbweaver</name>
    <name type="synonym">Nephila clavipes</name>
    <dbReference type="NCBI Taxonomy" id="2585209"/>
    <lineage>
        <taxon>Eukaryota</taxon>
        <taxon>Metazoa</taxon>
        <taxon>Ecdysozoa</taxon>
        <taxon>Arthropoda</taxon>
        <taxon>Chelicerata</taxon>
        <taxon>Arachnida</taxon>
        <taxon>Araneae</taxon>
        <taxon>Araneomorphae</taxon>
        <taxon>Entelegynae</taxon>
        <taxon>Araneoidea</taxon>
        <taxon>Nephilidae</taxon>
        <taxon>Trichonephila</taxon>
    </lineage>
</organism>
<comment type="caution">
    <text evidence="2">The sequence shown here is derived from an EMBL/GenBank/DDBJ whole genome shotgun (WGS) entry which is preliminary data.</text>
</comment>
<dbReference type="AlphaFoldDB" id="A0A8X6W053"/>
<protein>
    <submittedName>
        <fullName evidence="2">Uncharacterized protein</fullName>
    </submittedName>
</protein>
<gene>
    <name evidence="2" type="ORF">TNCV_2487941</name>
</gene>